<dbReference type="HOGENOM" id="CLU_016922_8_0_11"/>
<dbReference type="PDB" id="5G4J">
    <property type="method" value="X-ray"/>
    <property type="resolution" value="1.87 A"/>
    <property type="chains" value="A/B=1-446"/>
</dbReference>
<evidence type="ECO:0000256" key="1">
    <source>
        <dbReference type="ARBA" id="ARBA00008954"/>
    </source>
</evidence>
<feature type="binding site" evidence="6">
    <location>
        <position position="120"/>
    </location>
    <ligand>
        <name>pyridoxal 5'-phosphate</name>
        <dbReference type="ChEBI" id="CHEBI:597326"/>
    </ligand>
</feature>
<dbReference type="AlphaFoldDB" id="A1RDF1"/>
<comment type="similarity">
    <text evidence="1 3">Belongs to the class-III pyridoxal-phosphate-dependent aminotransferase family.</text>
</comment>
<dbReference type="InterPro" id="IPR005814">
    <property type="entry name" value="Aminotrans_3"/>
</dbReference>
<reference evidence="4 5" key="1">
    <citation type="journal article" date="2006" name="PLoS Genet.">
        <title>Secrets of soil survival revealed by the genome sequence of Arthrobacter aurescens TC1.</title>
        <authorList>
            <person name="Mongodin E.F."/>
            <person name="Shapir N."/>
            <person name="Daugherty S.C."/>
            <person name="DeBoy R.T."/>
            <person name="Emerson J.B."/>
            <person name="Shvartzbeyn A."/>
            <person name="Radune D."/>
            <person name="Vamathevan J."/>
            <person name="Riggs F."/>
            <person name="Grinberg V."/>
            <person name="Khouri H."/>
            <person name="Wackett L.P."/>
            <person name="Nelson K.E."/>
            <person name="Sadowsky M.J."/>
        </authorList>
    </citation>
    <scope>NUCLEOTIDE SEQUENCE [LARGE SCALE GENOMIC DNA]</scope>
    <source>
        <strain evidence="4 5">TC1</strain>
    </source>
</reference>
<dbReference type="PANTHER" id="PTHR45688:SF13">
    <property type="entry name" value="ALANINE--GLYOXYLATE AMINOTRANSFERASE 2-LIKE"/>
    <property type="match status" value="1"/>
</dbReference>
<keyword evidence="2 3" id="KW-0663">Pyridoxal phosphate</keyword>
<evidence type="ECO:0007829" key="6">
    <source>
        <dbReference type="PDB" id="5G4I"/>
    </source>
</evidence>
<evidence type="ECO:0007829" key="7">
    <source>
        <dbReference type="PDB" id="5G4J"/>
    </source>
</evidence>
<dbReference type="PDB" id="5G4I">
    <property type="method" value="X-ray"/>
    <property type="resolution" value="1.50 A"/>
    <property type="chains" value="A/B=1-446"/>
</dbReference>
<dbReference type="KEGG" id="aau:AAur_pTC20101"/>
<dbReference type="Gene3D" id="3.90.1150.10">
    <property type="entry name" value="Aspartate Aminotransferase, domain 1"/>
    <property type="match status" value="1"/>
</dbReference>
<feature type="binding site" evidence="6">
    <location>
        <position position="121"/>
    </location>
    <ligand>
        <name>pyridoxal 5'-phosphate</name>
        <dbReference type="ChEBI" id="CHEBI:597326"/>
    </ligand>
</feature>
<dbReference type="EMBL" id="CP000476">
    <property type="protein sequence ID" value="ABM10818.1"/>
    <property type="molecule type" value="Genomic_DNA"/>
</dbReference>
<dbReference type="InterPro" id="IPR015422">
    <property type="entry name" value="PyrdxlP-dep_Trfase_small"/>
</dbReference>
<evidence type="ECO:0000313" key="4">
    <source>
        <dbReference type="EMBL" id="ABM10818.1"/>
    </source>
</evidence>
<accession>A1RDF1</accession>
<name>A1RDF1_PAEAT</name>
<evidence type="ECO:0000256" key="2">
    <source>
        <dbReference type="ARBA" id="ARBA00022898"/>
    </source>
</evidence>
<gene>
    <name evidence="4" type="ordered locus">AAur_pTC20101</name>
</gene>
<dbReference type="PDBsum" id="5G4J"/>
<evidence type="ECO:0000313" key="5">
    <source>
        <dbReference type="Proteomes" id="UP000000637"/>
    </source>
</evidence>
<dbReference type="GO" id="GO:0030170">
    <property type="term" value="F:pyridoxal phosphate binding"/>
    <property type="evidence" value="ECO:0007669"/>
    <property type="project" value="InterPro"/>
</dbReference>
<dbReference type="eggNOG" id="COG0160">
    <property type="taxonomic scope" value="Bacteria"/>
</dbReference>
<dbReference type="PANTHER" id="PTHR45688">
    <property type="match status" value="1"/>
</dbReference>
<feature type="binding site" evidence="6">
    <location>
        <position position="311"/>
    </location>
    <ligand>
        <name>pyridoxal 5'-phosphate</name>
        <dbReference type="ChEBI" id="CHEBI:597326"/>
    </ligand>
</feature>
<organism evidence="4 5">
    <name type="scientific">Paenarthrobacter aurescens (strain TC1)</name>
    <dbReference type="NCBI Taxonomy" id="290340"/>
    <lineage>
        <taxon>Bacteria</taxon>
        <taxon>Bacillati</taxon>
        <taxon>Actinomycetota</taxon>
        <taxon>Actinomycetes</taxon>
        <taxon>Micrococcales</taxon>
        <taxon>Micrococcaceae</taxon>
        <taxon>Paenarthrobacter</taxon>
    </lineage>
</organism>
<keyword evidence="4" id="KW-0032">Aminotransferase</keyword>
<dbReference type="InterPro" id="IPR015421">
    <property type="entry name" value="PyrdxlP-dep_Trfase_major"/>
</dbReference>
<dbReference type="PIRSF" id="PIRSF000521">
    <property type="entry name" value="Transaminase_4ab_Lys_Orn"/>
    <property type="match status" value="1"/>
</dbReference>
<dbReference type="InterPro" id="IPR015424">
    <property type="entry name" value="PyrdxlP-dep_Trfase"/>
</dbReference>
<evidence type="ECO:0000256" key="3">
    <source>
        <dbReference type="RuleBase" id="RU003560"/>
    </source>
</evidence>
<feature type="binding site" evidence="6">
    <location>
        <position position="254"/>
    </location>
    <ligand>
        <name>pyridoxal 5'-phosphate</name>
        <dbReference type="ChEBI" id="CHEBI:597326"/>
    </ligand>
</feature>
<dbReference type="Pfam" id="PF00202">
    <property type="entry name" value="Aminotran_3"/>
    <property type="match status" value="1"/>
</dbReference>
<dbReference type="RefSeq" id="WP_011777170.1">
    <property type="nucleotide sequence ID" value="NC_008713.1"/>
</dbReference>
<dbReference type="Gene3D" id="3.40.640.10">
    <property type="entry name" value="Type I PLP-dependent aspartate aminotransferase-like (Major domain)"/>
    <property type="match status" value="1"/>
</dbReference>
<dbReference type="SMR" id="A1RDF1"/>
<dbReference type="Proteomes" id="UP000000637">
    <property type="component" value="Plasmid pTC2"/>
</dbReference>
<keyword evidence="6 7" id="KW-0002">3D-structure</keyword>
<reference evidence="6 7" key="2">
    <citation type="journal article" date="2016" name="ChemBioChem">
        <title>Structural Basis for Phospholyase Activity of a ClassIII Transaminase Homologue.</title>
        <authorList>
            <person name="Cuetos A."/>
            <person name="Steffen-Munsberg F."/>
            <person name="Mangas Sanchez J."/>
            <person name="Frese A."/>
            <person name="Bornscheuer U.T."/>
            <person name="Hohne M."/>
            <person name="Grogan G."/>
        </authorList>
    </citation>
    <scope>X-RAY CRYSTALLOGRAPHY (1.50 ANGSTROMS) IN COMPLEX WITH PYRIDOXAL 5'-PHOSPHATE</scope>
    <scope>PYRIDOXAL PHOSPHATE AT LYS-281</scope>
</reference>
<feature type="modified residue" description="N6-(pyridoxal phosphate)lysine (covalent)" evidence="6">
    <location>
        <position position="281"/>
    </location>
</feature>
<geneLocation type="plasmid" evidence="4 5">
    <name>pTC2</name>
</geneLocation>
<keyword evidence="4" id="KW-0808">Transferase</keyword>
<keyword evidence="5" id="KW-1185">Reference proteome</keyword>
<dbReference type="SUPFAM" id="SSF53383">
    <property type="entry name" value="PLP-dependent transferases"/>
    <property type="match status" value="1"/>
</dbReference>
<sequence>MTSETTTTPSRVPQTANDLLARRYATIGPHSPLFYRQPLELVSGSGVWLTDAQGKVYLDGYNNVPHVGHANPAVADAIYQQLLTVNLHTRYLNSRVVEYAEALLSKFDGALERLFLTNSGSEANELALRIARQHTGNTGVLVSDFSYHGNTTSLAEITTGLTVHEPLGAHVRALRIPDVSGIAEVDVPVLLEQSLADVDAAIASLQAAGHGVSVFLFDPLFSTEGLLQLPSGYIEGVATRVRAAGGLVISDEVQSGFGRTGSGMWGYQMFNVEPELVTMGKPMGNGHPIGAVVTTAELLDEFGRHNMFFNTFAGNPVSSAAGLAVLRYMDQEDLMAKADQLGKYIRKRLENIAQRSGNVGSVRGRGLFFGIDIIESDGSRNPAPALTKILIEDMRERGVLISRVGPHDNVLKMRPPLVFGREHADILLGQLELSLASLPQPGNLVL</sequence>
<dbReference type="OrthoDB" id="9801834at2"/>
<dbReference type="PDBsum" id="5G4I"/>
<dbReference type="GO" id="GO:0008483">
    <property type="term" value="F:transaminase activity"/>
    <property type="evidence" value="ECO:0007669"/>
    <property type="project" value="UniProtKB-KW"/>
</dbReference>
<dbReference type="CDD" id="cd00610">
    <property type="entry name" value="OAT_like"/>
    <property type="match status" value="1"/>
</dbReference>
<protein>
    <submittedName>
        <fullName evidence="4">Aminotransferase class III protein</fullName>
    </submittedName>
</protein>
<proteinExistence type="evidence at protein level"/>
<keyword evidence="4" id="KW-0614">Plasmid</keyword>